<protein>
    <submittedName>
        <fullName evidence="5">Huntingtin</fullName>
    </submittedName>
</protein>
<feature type="repeat" description="HEAT" evidence="1">
    <location>
        <begin position="126"/>
        <end position="164"/>
    </location>
</feature>
<dbReference type="Pfam" id="PF20926">
    <property type="entry name" value="Htt_N-HEAT_1"/>
    <property type="match status" value="1"/>
</dbReference>
<name>A0A183B2Q6_9TREM</name>
<keyword evidence="4" id="KW-1185">Reference proteome</keyword>
<dbReference type="PANTHER" id="PTHR10170:SF10">
    <property type="entry name" value="HUNTINGTIN"/>
    <property type="match status" value="1"/>
</dbReference>
<dbReference type="SUPFAM" id="SSF48371">
    <property type="entry name" value="ARM repeat"/>
    <property type="match status" value="1"/>
</dbReference>
<dbReference type="InterPro" id="IPR048411">
    <property type="entry name" value="Htt_N_HEAT_rpt-1"/>
</dbReference>
<sequence>MFYVFRFLGSCKPPPNQHAQGAKSSHYRAMNASSTAELNLLTALRTLGALQNQSGTNSTDSANSATTSVTNSSGTGQTPPTVDAVRIAVTQLSKAELLRNTQHLVDGLLRVQTRASAAAPSYLSVVLPCLFHLVNNEHQDVRIAADEGINKLIKFLRISMTHQLICELFLEIKRAQNPRAITAALAKFSMLTPRIRPSKLR</sequence>
<feature type="compositionally biased region" description="Low complexity" evidence="2">
    <location>
        <begin position="54"/>
        <end position="78"/>
    </location>
</feature>
<dbReference type="Gene3D" id="1.25.10.10">
    <property type="entry name" value="Leucine-rich Repeat Variant"/>
    <property type="match status" value="1"/>
</dbReference>
<dbReference type="PROSITE" id="PS50077">
    <property type="entry name" value="HEAT_REPEAT"/>
    <property type="match status" value="1"/>
</dbReference>
<evidence type="ECO:0000256" key="1">
    <source>
        <dbReference type="PROSITE-ProRule" id="PRU00103"/>
    </source>
</evidence>
<accession>A0A183B2Q6</accession>
<dbReference type="InterPro" id="IPR011989">
    <property type="entry name" value="ARM-like"/>
</dbReference>
<dbReference type="InterPro" id="IPR021133">
    <property type="entry name" value="HEAT_type_2"/>
</dbReference>
<dbReference type="OrthoDB" id="10065698at2759"/>
<dbReference type="InterPro" id="IPR028426">
    <property type="entry name" value="Huntingtin_fam"/>
</dbReference>
<organism evidence="5">
    <name type="scientific">Echinostoma caproni</name>
    <dbReference type="NCBI Taxonomy" id="27848"/>
    <lineage>
        <taxon>Eukaryota</taxon>
        <taxon>Metazoa</taxon>
        <taxon>Spiralia</taxon>
        <taxon>Lophotrochozoa</taxon>
        <taxon>Platyhelminthes</taxon>
        <taxon>Trematoda</taxon>
        <taxon>Digenea</taxon>
        <taxon>Plagiorchiida</taxon>
        <taxon>Echinostomata</taxon>
        <taxon>Echinostomatoidea</taxon>
        <taxon>Echinostomatidae</taxon>
        <taxon>Echinostoma</taxon>
    </lineage>
</organism>
<dbReference type="GO" id="GO:0005737">
    <property type="term" value="C:cytoplasm"/>
    <property type="evidence" value="ECO:0007669"/>
    <property type="project" value="TreeGrafter"/>
</dbReference>
<dbReference type="InterPro" id="IPR016024">
    <property type="entry name" value="ARM-type_fold"/>
</dbReference>
<evidence type="ECO:0000313" key="4">
    <source>
        <dbReference type="Proteomes" id="UP000272942"/>
    </source>
</evidence>
<evidence type="ECO:0000313" key="3">
    <source>
        <dbReference type="EMBL" id="VDP90763.1"/>
    </source>
</evidence>
<evidence type="ECO:0000313" key="5">
    <source>
        <dbReference type="WBParaSite" id="ECPE_0001353001-mRNA-1"/>
    </source>
</evidence>
<dbReference type="Proteomes" id="UP000272942">
    <property type="component" value="Unassembled WGS sequence"/>
</dbReference>
<dbReference type="EMBL" id="UZAN01055205">
    <property type="protein sequence ID" value="VDP90763.1"/>
    <property type="molecule type" value="Genomic_DNA"/>
</dbReference>
<evidence type="ECO:0000256" key="2">
    <source>
        <dbReference type="SAM" id="MobiDB-lite"/>
    </source>
</evidence>
<dbReference type="WBParaSite" id="ECPE_0001353001-mRNA-1">
    <property type="protein sequence ID" value="ECPE_0001353001-mRNA-1"/>
    <property type="gene ID" value="ECPE_0001353001"/>
</dbReference>
<reference evidence="3 4" key="2">
    <citation type="submission" date="2018-11" db="EMBL/GenBank/DDBJ databases">
        <authorList>
            <consortium name="Pathogen Informatics"/>
        </authorList>
    </citation>
    <scope>NUCLEOTIDE SEQUENCE [LARGE SCALE GENOMIC DNA]</scope>
    <source>
        <strain evidence="3 4">Egypt</strain>
    </source>
</reference>
<gene>
    <name evidence="3" type="ORF">ECPE_LOCUS13491</name>
</gene>
<dbReference type="PANTHER" id="PTHR10170">
    <property type="entry name" value="HUNTINGTON DISEASE PROTEIN"/>
    <property type="match status" value="1"/>
</dbReference>
<dbReference type="AlphaFoldDB" id="A0A183B2Q6"/>
<proteinExistence type="predicted"/>
<feature type="region of interest" description="Disordered" evidence="2">
    <location>
        <begin position="52"/>
        <end position="80"/>
    </location>
</feature>
<reference evidence="5" key="1">
    <citation type="submission" date="2016-06" db="UniProtKB">
        <authorList>
            <consortium name="WormBaseParasite"/>
        </authorList>
    </citation>
    <scope>IDENTIFICATION</scope>
</reference>